<dbReference type="VEuPathDB" id="FungiDB:PGTG_02760"/>
<reference key="1">
    <citation type="submission" date="2007-01" db="EMBL/GenBank/DDBJ databases">
        <title>The Genome Sequence of Puccinia graminis f. sp. tritici Strain CRL 75-36-700-3.</title>
        <authorList>
            <consortium name="The Broad Institute Genome Sequencing Platform"/>
            <person name="Birren B."/>
            <person name="Lander E."/>
            <person name="Galagan J."/>
            <person name="Nusbaum C."/>
            <person name="Devon K."/>
            <person name="Cuomo C."/>
            <person name="Jaffe D."/>
            <person name="Butler J."/>
            <person name="Alvarez P."/>
            <person name="Gnerre S."/>
            <person name="Grabherr M."/>
            <person name="Mauceli E."/>
            <person name="Brockman W."/>
            <person name="Young S."/>
            <person name="LaButti K."/>
            <person name="Sykes S."/>
            <person name="DeCaprio D."/>
            <person name="Crawford M."/>
            <person name="Koehrsen M."/>
            <person name="Engels R."/>
            <person name="Montgomery P."/>
            <person name="Pearson M."/>
            <person name="Howarth C."/>
            <person name="Larson L."/>
            <person name="White J."/>
            <person name="Zeng Q."/>
            <person name="Kodira C."/>
            <person name="Yandava C."/>
            <person name="Alvarado L."/>
            <person name="O'Leary S."/>
            <person name="Szabo L."/>
            <person name="Dean R."/>
            <person name="Schein J."/>
        </authorList>
    </citation>
    <scope>NUCLEOTIDE SEQUENCE</scope>
    <source>
        <strain>CRL 75-36-700-3</strain>
    </source>
</reference>
<evidence type="ECO:0000256" key="1">
    <source>
        <dbReference type="SAM" id="MobiDB-lite"/>
    </source>
</evidence>
<proteinExistence type="predicted"/>
<reference evidence="3" key="2">
    <citation type="journal article" date="2011" name="Proc. Natl. Acad. Sci. U.S.A.">
        <title>Obligate biotrophy features unraveled by the genomic analysis of rust fungi.</title>
        <authorList>
            <person name="Duplessis S."/>
            <person name="Cuomo C.A."/>
            <person name="Lin Y.-C."/>
            <person name="Aerts A."/>
            <person name="Tisserant E."/>
            <person name="Veneault-Fourrey C."/>
            <person name="Joly D.L."/>
            <person name="Hacquard S."/>
            <person name="Amselem J."/>
            <person name="Cantarel B.L."/>
            <person name="Chiu R."/>
            <person name="Coutinho P.M."/>
            <person name="Feau N."/>
            <person name="Field M."/>
            <person name="Frey P."/>
            <person name="Gelhaye E."/>
            <person name="Goldberg J."/>
            <person name="Grabherr M.G."/>
            <person name="Kodira C.D."/>
            <person name="Kohler A."/>
            <person name="Kuees U."/>
            <person name="Lindquist E.A."/>
            <person name="Lucas S.M."/>
            <person name="Mago R."/>
            <person name="Mauceli E."/>
            <person name="Morin E."/>
            <person name="Murat C."/>
            <person name="Pangilinan J.L."/>
            <person name="Park R."/>
            <person name="Pearson M."/>
            <person name="Quesneville H."/>
            <person name="Rouhier N."/>
            <person name="Sakthikumar S."/>
            <person name="Salamov A.A."/>
            <person name="Schmutz J."/>
            <person name="Selles B."/>
            <person name="Shapiro H."/>
            <person name="Tanguay P."/>
            <person name="Tuskan G.A."/>
            <person name="Henrissat B."/>
            <person name="Van de Peer Y."/>
            <person name="Rouze P."/>
            <person name="Ellis J.G."/>
            <person name="Dodds P.N."/>
            <person name="Schein J.E."/>
            <person name="Zhong S."/>
            <person name="Hamelin R.C."/>
            <person name="Grigoriev I.V."/>
            <person name="Szabo L.J."/>
            <person name="Martin F."/>
        </authorList>
    </citation>
    <scope>NUCLEOTIDE SEQUENCE [LARGE SCALE GENOMIC DNA]</scope>
    <source>
        <strain evidence="3">CRL 75-36-700-3 / race SCCL</strain>
    </source>
</reference>
<organism evidence="2 3">
    <name type="scientific">Puccinia graminis f. sp. tritici (strain CRL 75-36-700-3 / race SCCL)</name>
    <name type="common">Black stem rust fungus</name>
    <dbReference type="NCBI Taxonomy" id="418459"/>
    <lineage>
        <taxon>Eukaryota</taxon>
        <taxon>Fungi</taxon>
        <taxon>Dikarya</taxon>
        <taxon>Basidiomycota</taxon>
        <taxon>Pucciniomycotina</taxon>
        <taxon>Pucciniomycetes</taxon>
        <taxon>Pucciniales</taxon>
        <taxon>Pucciniaceae</taxon>
        <taxon>Puccinia</taxon>
    </lineage>
</organism>
<dbReference type="AlphaFoldDB" id="E3JW94"/>
<dbReference type="HOGENOM" id="CLU_778752_0_0_1"/>
<dbReference type="OrthoDB" id="10293877at2759"/>
<sequence>MPDLLFHDGVHEPNKATSECNQDKSPLNSSTNNHPTDQCPTKTKACPSGSTSAPFLRQLSYIPNSVNSVYYEYHSYLNSSTTSSIAIATNFFDSIEELNEFGMPDLNPVDIQNLVQLFQLDSSPEVSARISILLQMLSEDAHTVQEQMKVLIGKGKMEVQMIALACSNLKSHGNVLDRTAPGKLLAQFSSTLDQLATLALQTSGIIEGSLKQSSVLRELLEMQRMFLRQTLKSSAVFKMIQRKFFVDTEAQILGHQVILAIGHVQKLSKFMYDSRSLLRLYAGNVNSLSVSSLYL</sequence>
<dbReference type="EMBL" id="DS178265">
    <property type="protein sequence ID" value="EFP76319.2"/>
    <property type="molecule type" value="Genomic_DNA"/>
</dbReference>
<dbReference type="InParanoid" id="E3JW94"/>
<dbReference type="KEGG" id="pgr:PGTG_02760"/>
<dbReference type="RefSeq" id="XP_003320738.2">
    <property type="nucleotide sequence ID" value="XM_003320690.2"/>
</dbReference>
<dbReference type="GeneID" id="10534211"/>
<feature type="compositionally biased region" description="Basic and acidic residues" evidence="1">
    <location>
        <begin position="1"/>
        <end position="14"/>
    </location>
</feature>
<evidence type="ECO:0000313" key="2">
    <source>
        <dbReference type="EMBL" id="EFP76319.2"/>
    </source>
</evidence>
<protein>
    <submittedName>
        <fullName evidence="2">Uncharacterized protein</fullName>
    </submittedName>
</protein>
<evidence type="ECO:0000313" key="3">
    <source>
        <dbReference type="Proteomes" id="UP000008783"/>
    </source>
</evidence>
<name>E3JW94_PUCGT</name>
<gene>
    <name evidence="2" type="ORF">PGTG_02760</name>
</gene>
<accession>E3JW94</accession>
<dbReference type="Proteomes" id="UP000008783">
    <property type="component" value="Unassembled WGS sequence"/>
</dbReference>
<feature type="compositionally biased region" description="Polar residues" evidence="1">
    <location>
        <begin position="15"/>
        <end position="41"/>
    </location>
</feature>
<keyword evidence="3" id="KW-1185">Reference proteome</keyword>
<feature type="region of interest" description="Disordered" evidence="1">
    <location>
        <begin position="1"/>
        <end position="47"/>
    </location>
</feature>